<feature type="transmembrane region" description="Helical" evidence="1">
    <location>
        <begin position="6"/>
        <end position="28"/>
    </location>
</feature>
<name>A0A2H3JF99_WOLCO</name>
<gene>
    <name evidence="2" type="ORF">WOLCODRAFT_30751</name>
</gene>
<accession>A0A2H3JF99</accession>
<dbReference type="Proteomes" id="UP000218811">
    <property type="component" value="Unassembled WGS sequence"/>
</dbReference>
<evidence type="ECO:0000313" key="3">
    <source>
        <dbReference type="Proteomes" id="UP000218811"/>
    </source>
</evidence>
<keyword evidence="3" id="KW-1185">Reference proteome</keyword>
<feature type="non-terminal residue" evidence="2">
    <location>
        <position position="88"/>
    </location>
</feature>
<dbReference type="STRING" id="742152.A0A2H3JF99"/>
<dbReference type="AlphaFoldDB" id="A0A2H3JF99"/>
<evidence type="ECO:0000256" key="1">
    <source>
        <dbReference type="SAM" id="Phobius"/>
    </source>
</evidence>
<dbReference type="EMBL" id="KB467843">
    <property type="protein sequence ID" value="PCH35394.1"/>
    <property type="molecule type" value="Genomic_DNA"/>
</dbReference>
<proteinExistence type="predicted"/>
<feature type="non-terminal residue" evidence="2">
    <location>
        <position position="1"/>
    </location>
</feature>
<dbReference type="OrthoDB" id="409543at2759"/>
<keyword evidence="1" id="KW-0812">Transmembrane</keyword>
<keyword evidence="1" id="KW-0472">Membrane</keyword>
<dbReference type="OMA" id="WIQREIV"/>
<protein>
    <submittedName>
        <fullName evidence="2">Uncharacterized protein</fullName>
    </submittedName>
</protein>
<evidence type="ECO:0000313" key="2">
    <source>
        <dbReference type="EMBL" id="PCH35394.1"/>
    </source>
</evidence>
<sequence length="88" mass="9872">LRPRTIITILKIVVPCVVLIILGGLLVWEPHIELAFYSREWIQSEIEPVLPLSGCFNPARVSPRYNVSEAVYGPKRTEVHAGLPLRLG</sequence>
<reference evidence="2 3" key="1">
    <citation type="journal article" date="2012" name="Science">
        <title>The Paleozoic origin of enzymatic lignin decomposition reconstructed from 31 fungal genomes.</title>
        <authorList>
            <person name="Floudas D."/>
            <person name="Binder M."/>
            <person name="Riley R."/>
            <person name="Barry K."/>
            <person name="Blanchette R.A."/>
            <person name="Henrissat B."/>
            <person name="Martinez A.T."/>
            <person name="Otillar R."/>
            <person name="Spatafora J.W."/>
            <person name="Yadav J.S."/>
            <person name="Aerts A."/>
            <person name="Benoit I."/>
            <person name="Boyd A."/>
            <person name="Carlson A."/>
            <person name="Copeland A."/>
            <person name="Coutinho P.M."/>
            <person name="de Vries R.P."/>
            <person name="Ferreira P."/>
            <person name="Findley K."/>
            <person name="Foster B."/>
            <person name="Gaskell J."/>
            <person name="Glotzer D."/>
            <person name="Gorecki P."/>
            <person name="Heitman J."/>
            <person name="Hesse C."/>
            <person name="Hori C."/>
            <person name="Igarashi K."/>
            <person name="Jurgens J.A."/>
            <person name="Kallen N."/>
            <person name="Kersten P."/>
            <person name="Kohler A."/>
            <person name="Kuees U."/>
            <person name="Kumar T.K.A."/>
            <person name="Kuo A."/>
            <person name="LaButti K."/>
            <person name="Larrondo L.F."/>
            <person name="Lindquist E."/>
            <person name="Ling A."/>
            <person name="Lombard V."/>
            <person name="Lucas S."/>
            <person name="Lundell T."/>
            <person name="Martin R."/>
            <person name="McLaughlin D.J."/>
            <person name="Morgenstern I."/>
            <person name="Morin E."/>
            <person name="Murat C."/>
            <person name="Nagy L.G."/>
            <person name="Nolan M."/>
            <person name="Ohm R.A."/>
            <person name="Patyshakuliyeva A."/>
            <person name="Rokas A."/>
            <person name="Ruiz-Duenas F.J."/>
            <person name="Sabat G."/>
            <person name="Salamov A."/>
            <person name="Samejima M."/>
            <person name="Schmutz J."/>
            <person name="Slot J.C."/>
            <person name="St John F."/>
            <person name="Stenlid J."/>
            <person name="Sun H."/>
            <person name="Sun S."/>
            <person name="Syed K."/>
            <person name="Tsang A."/>
            <person name="Wiebenga A."/>
            <person name="Young D."/>
            <person name="Pisabarro A."/>
            <person name="Eastwood D.C."/>
            <person name="Martin F."/>
            <person name="Cullen D."/>
            <person name="Grigoriev I.V."/>
            <person name="Hibbett D.S."/>
        </authorList>
    </citation>
    <scope>NUCLEOTIDE SEQUENCE [LARGE SCALE GENOMIC DNA]</scope>
    <source>
        <strain evidence="2 3">MD-104</strain>
    </source>
</reference>
<keyword evidence="1" id="KW-1133">Transmembrane helix</keyword>
<organism evidence="2 3">
    <name type="scientific">Wolfiporia cocos (strain MD-104)</name>
    <name type="common">Brown rot fungus</name>
    <dbReference type="NCBI Taxonomy" id="742152"/>
    <lineage>
        <taxon>Eukaryota</taxon>
        <taxon>Fungi</taxon>
        <taxon>Dikarya</taxon>
        <taxon>Basidiomycota</taxon>
        <taxon>Agaricomycotina</taxon>
        <taxon>Agaricomycetes</taxon>
        <taxon>Polyporales</taxon>
        <taxon>Phaeolaceae</taxon>
        <taxon>Wolfiporia</taxon>
    </lineage>
</organism>